<feature type="active site" description="Acyl-ester intermediate" evidence="1">
    <location>
        <position position="212"/>
    </location>
</feature>
<evidence type="ECO:0000256" key="1">
    <source>
        <dbReference type="PIRSR" id="PIRSR001221-1"/>
    </source>
</evidence>
<organism evidence="3 4">
    <name type="scientific">Mycena pura</name>
    <dbReference type="NCBI Taxonomy" id="153505"/>
    <lineage>
        <taxon>Eukaryota</taxon>
        <taxon>Fungi</taxon>
        <taxon>Dikarya</taxon>
        <taxon>Basidiomycota</taxon>
        <taxon>Agaricomycotina</taxon>
        <taxon>Agaricomycetes</taxon>
        <taxon>Agaricomycetidae</taxon>
        <taxon>Agaricales</taxon>
        <taxon>Marasmiineae</taxon>
        <taxon>Mycenaceae</taxon>
        <taxon>Mycena</taxon>
    </lineage>
</organism>
<comment type="caution">
    <text evidence="3">The sequence shown here is derived from an EMBL/GenBank/DDBJ whole genome shotgun (WGS) entry which is preliminary data.</text>
</comment>
<reference evidence="3" key="1">
    <citation type="submission" date="2023-03" db="EMBL/GenBank/DDBJ databases">
        <title>Massive genome expansion in bonnet fungi (Mycena s.s.) driven by repeated elements and novel gene families across ecological guilds.</title>
        <authorList>
            <consortium name="Lawrence Berkeley National Laboratory"/>
            <person name="Harder C.B."/>
            <person name="Miyauchi S."/>
            <person name="Viragh M."/>
            <person name="Kuo A."/>
            <person name="Thoen E."/>
            <person name="Andreopoulos B."/>
            <person name="Lu D."/>
            <person name="Skrede I."/>
            <person name="Drula E."/>
            <person name="Henrissat B."/>
            <person name="Morin E."/>
            <person name="Kohler A."/>
            <person name="Barry K."/>
            <person name="LaButti K."/>
            <person name="Morin E."/>
            <person name="Salamov A."/>
            <person name="Lipzen A."/>
            <person name="Mereny Z."/>
            <person name="Hegedus B."/>
            <person name="Baldrian P."/>
            <person name="Stursova M."/>
            <person name="Weitz H."/>
            <person name="Taylor A."/>
            <person name="Grigoriev I.V."/>
            <person name="Nagy L.G."/>
            <person name="Martin F."/>
            <person name="Kauserud H."/>
        </authorList>
    </citation>
    <scope>NUCLEOTIDE SEQUENCE</scope>
    <source>
        <strain evidence="3">9144</strain>
    </source>
</reference>
<dbReference type="InterPro" id="IPR036928">
    <property type="entry name" value="AS_sf"/>
</dbReference>
<feature type="active site" description="Charge relay system" evidence="1">
    <location>
        <position position="188"/>
    </location>
</feature>
<dbReference type="AlphaFoldDB" id="A0AAD6YHB8"/>
<dbReference type="InterPro" id="IPR023631">
    <property type="entry name" value="Amidase_dom"/>
</dbReference>
<dbReference type="GO" id="GO:0017064">
    <property type="term" value="F:fatty acid amide hydrolase activity"/>
    <property type="evidence" value="ECO:0007669"/>
    <property type="project" value="TreeGrafter"/>
</dbReference>
<sequence>MWPFSDQSQALITAKRAQRSTAVSAAPKFSPTQHSPFLKASASQIVQHIERGRWTATQVVTAYIARAAVAHEATNCLTEILFEEALKQAKELDAEFASTKKLRGPLHGVPLSVKLTSLVWTRLWGTPISWGNLLQPMPMKVVALLRAAGAIPIAKTNVPQTLFACECSNHVFGQTVNPFNPAFTSGGSSGGEAVMLTMDGSALGIGSDIGASLRTPAAFCGIYSLKPTNLRVSYVGAGEPQPGLEGVKSVAGPMARSIDDLEIFCRLTFGVHTARAFAIAPTLYREVKLPKKLRFGYYTDYYLKSSPATRRAVLETVTALQNQGHQCIEIEVPTRPGDPFENYVAMSSADGYKTLLSGAGSDPLEPALRPVAFVPALPQADQAPVFFRQCITWAIEFILKDKQMASFMSVHGKKPVQELFAWTARRDKYHEEFYAEVWNKHNLDGIIAPVVATPQLPLGSFGTVFPVTSTTALYNFLDLPAGCVPVTRVDAHKDALTAEWTAARSHSIVYKALYQGKAPMYDPVAMQGMPVAVQVVGRRWEDEKVLAMMHVVDNALGNDRGFGPGSWDAKTEGQ</sequence>
<evidence type="ECO:0000313" key="4">
    <source>
        <dbReference type="Proteomes" id="UP001219525"/>
    </source>
</evidence>
<keyword evidence="4" id="KW-1185">Reference proteome</keyword>
<dbReference type="Proteomes" id="UP001219525">
    <property type="component" value="Unassembled WGS sequence"/>
</dbReference>
<dbReference type="InterPro" id="IPR052096">
    <property type="entry name" value="Endocannabinoid_amidase"/>
</dbReference>
<dbReference type="GO" id="GO:0009062">
    <property type="term" value="P:fatty acid catabolic process"/>
    <property type="evidence" value="ECO:0007669"/>
    <property type="project" value="TreeGrafter"/>
</dbReference>
<feature type="active site" description="Charge relay system" evidence="1">
    <location>
        <position position="114"/>
    </location>
</feature>
<feature type="domain" description="Amidase" evidence="2">
    <location>
        <begin position="59"/>
        <end position="546"/>
    </location>
</feature>
<dbReference type="PANTHER" id="PTHR45847:SF6">
    <property type="entry name" value="FATTY ACID AMIDE HYDROLASE"/>
    <property type="match status" value="1"/>
</dbReference>
<dbReference type="Gene3D" id="3.90.1300.10">
    <property type="entry name" value="Amidase signature (AS) domain"/>
    <property type="match status" value="1"/>
</dbReference>
<dbReference type="EMBL" id="JARJCW010000021">
    <property type="protein sequence ID" value="KAJ7213570.1"/>
    <property type="molecule type" value="Genomic_DNA"/>
</dbReference>
<dbReference type="SUPFAM" id="SSF75304">
    <property type="entry name" value="Amidase signature (AS) enzymes"/>
    <property type="match status" value="1"/>
</dbReference>
<accession>A0AAD6YHB8</accession>
<proteinExistence type="predicted"/>
<dbReference type="PIRSF" id="PIRSF001221">
    <property type="entry name" value="Amidase_fungi"/>
    <property type="match status" value="1"/>
</dbReference>
<dbReference type="Pfam" id="PF01425">
    <property type="entry name" value="Amidase"/>
    <property type="match status" value="1"/>
</dbReference>
<evidence type="ECO:0000259" key="2">
    <source>
        <dbReference type="Pfam" id="PF01425"/>
    </source>
</evidence>
<name>A0AAD6YHB8_9AGAR</name>
<gene>
    <name evidence="3" type="ORF">GGX14DRAFT_393059</name>
</gene>
<evidence type="ECO:0000313" key="3">
    <source>
        <dbReference type="EMBL" id="KAJ7213570.1"/>
    </source>
</evidence>
<dbReference type="PANTHER" id="PTHR45847">
    <property type="entry name" value="FATTY ACID AMIDE HYDROLASE"/>
    <property type="match status" value="1"/>
</dbReference>
<protein>
    <submittedName>
        <fullName evidence="3">Amidase</fullName>
    </submittedName>
</protein>
<dbReference type="GO" id="GO:0004040">
    <property type="term" value="F:amidase activity"/>
    <property type="evidence" value="ECO:0007669"/>
    <property type="project" value="TreeGrafter"/>
</dbReference>